<evidence type="ECO:0000313" key="2">
    <source>
        <dbReference type="EMBL" id="TPX11565.1"/>
    </source>
</evidence>
<protein>
    <submittedName>
        <fullName evidence="2">Uncharacterized protein</fullName>
    </submittedName>
</protein>
<evidence type="ECO:0000256" key="1">
    <source>
        <dbReference type="SAM" id="MobiDB-lite"/>
    </source>
</evidence>
<name>A0A507ALQ6_9PEZI</name>
<dbReference type="InParanoid" id="A0A507ALQ6"/>
<dbReference type="AlphaFoldDB" id="A0A507ALQ6"/>
<organism evidence="2 3">
    <name type="scientific">Thyridium curvatum</name>
    <dbReference type="NCBI Taxonomy" id="1093900"/>
    <lineage>
        <taxon>Eukaryota</taxon>
        <taxon>Fungi</taxon>
        <taxon>Dikarya</taxon>
        <taxon>Ascomycota</taxon>
        <taxon>Pezizomycotina</taxon>
        <taxon>Sordariomycetes</taxon>
        <taxon>Sordariomycetidae</taxon>
        <taxon>Thyridiales</taxon>
        <taxon>Thyridiaceae</taxon>
        <taxon>Thyridium</taxon>
    </lineage>
</organism>
<dbReference type="Proteomes" id="UP000319257">
    <property type="component" value="Unassembled WGS sequence"/>
</dbReference>
<comment type="caution">
    <text evidence="2">The sequence shown here is derived from an EMBL/GenBank/DDBJ whole genome shotgun (WGS) entry which is preliminary data.</text>
</comment>
<dbReference type="GeneID" id="41975223"/>
<feature type="region of interest" description="Disordered" evidence="1">
    <location>
        <begin position="1"/>
        <end position="21"/>
    </location>
</feature>
<dbReference type="EMBL" id="SKBQ01000048">
    <property type="protein sequence ID" value="TPX11565.1"/>
    <property type="molecule type" value="Genomic_DNA"/>
</dbReference>
<accession>A0A507ALQ6</accession>
<reference evidence="2 3" key="1">
    <citation type="submission" date="2019-06" db="EMBL/GenBank/DDBJ databases">
        <title>Draft genome sequence of the filamentous fungus Phialemoniopsis curvata isolated from diesel fuel.</title>
        <authorList>
            <person name="Varaljay V.A."/>
            <person name="Lyon W.J."/>
            <person name="Crouch A.L."/>
            <person name="Drake C.E."/>
            <person name="Hollomon J.M."/>
            <person name="Nadeau L.J."/>
            <person name="Nunn H.S."/>
            <person name="Stevenson B.S."/>
            <person name="Bojanowski C.L."/>
            <person name="Crookes-Goodson W.J."/>
        </authorList>
    </citation>
    <scope>NUCLEOTIDE SEQUENCE [LARGE SCALE GENOMIC DNA]</scope>
    <source>
        <strain evidence="2 3">D216</strain>
    </source>
</reference>
<gene>
    <name evidence="2" type="ORF">E0L32_007776</name>
</gene>
<dbReference type="RefSeq" id="XP_030993276.1">
    <property type="nucleotide sequence ID" value="XM_031142557.1"/>
</dbReference>
<sequence length="276" mass="30522">MGPRYEKGYTQRKNVETHKNEGNGPVYLIYYPKQKSQDNRPLGVEVQPHARAAELARVATARHLALALGDVGSRGGAGVAGPVELVVTPALAAVLETCVVVVVAHGEAGLDRHGLGIGHQVDQETALGRLRHAVVTGASEELVEVLELLLDEDLLDDEELLEVVVGVALLEVELVVDVDETVDEELRLELELEVEVEETVDDELDDDDEVVLVTELELELLDELDELVEVDDGELVEELLDELLEDEDEDELELELEDEVKVEEDELELSWSWSWS</sequence>
<keyword evidence="3" id="KW-1185">Reference proteome</keyword>
<proteinExistence type="predicted"/>
<evidence type="ECO:0000313" key="3">
    <source>
        <dbReference type="Proteomes" id="UP000319257"/>
    </source>
</evidence>